<feature type="compositionally biased region" description="Basic and acidic residues" evidence="1">
    <location>
        <begin position="47"/>
        <end position="56"/>
    </location>
</feature>
<name>A0A1S7SGP3_AGRTU</name>
<sequence>MPPVRFPVGKIAIFMQDSQVMEILVARNENYIPSEDDLTKSPFSRDLSPKDGFPRI</sequence>
<organism evidence="2 3">
    <name type="scientific">Agrobacterium tumefaciens str. Kerr 14</name>
    <dbReference type="NCBI Taxonomy" id="1183424"/>
    <lineage>
        <taxon>Bacteria</taxon>
        <taxon>Pseudomonadati</taxon>
        <taxon>Pseudomonadota</taxon>
        <taxon>Alphaproteobacteria</taxon>
        <taxon>Hyphomicrobiales</taxon>
        <taxon>Rhizobiaceae</taxon>
        <taxon>Rhizobium/Agrobacterium group</taxon>
        <taxon>Agrobacterium</taxon>
        <taxon>Agrobacterium tumefaciens complex</taxon>
    </lineage>
</organism>
<dbReference type="Proteomes" id="UP000191897">
    <property type="component" value="Unassembled WGS sequence"/>
</dbReference>
<proteinExistence type="predicted"/>
<accession>A0A1S7SGP3</accession>
<evidence type="ECO:0000313" key="2">
    <source>
        <dbReference type="EMBL" id="CUX68683.1"/>
    </source>
</evidence>
<dbReference type="EMBL" id="FBWC01000045">
    <property type="protein sequence ID" value="CUX68683.1"/>
    <property type="molecule type" value="Genomic_DNA"/>
</dbReference>
<reference evidence="2 3" key="1">
    <citation type="submission" date="2016-01" db="EMBL/GenBank/DDBJ databases">
        <authorList>
            <person name="Oliw E.H."/>
        </authorList>
    </citation>
    <scope>NUCLEOTIDE SEQUENCE [LARGE SCALE GENOMIC DNA]</scope>
    <source>
        <strain evidence="2 3">Kerr 14</strain>
    </source>
</reference>
<evidence type="ECO:0000313" key="3">
    <source>
        <dbReference type="Proteomes" id="UP000191897"/>
    </source>
</evidence>
<gene>
    <name evidence="2" type="ORF">AGR4C_pc30058</name>
</gene>
<protein>
    <submittedName>
        <fullName evidence="2">Uncharacterized protein</fullName>
    </submittedName>
</protein>
<dbReference type="AlphaFoldDB" id="A0A1S7SGP3"/>
<feature type="region of interest" description="Disordered" evidence="1">
    <location>
        <begin position="34"/>
        <end position="56"/>
    </location>
</feature>
<evidence type="ECO:0000256" key="1">
    <source>
        <dbReference type="SAM" id="MobiDB-lite"/>
    </source>
</evidence>